<evidence type="ECO:0000313" key="2">
    <source>
        <dbReference type="EMBL" id="PSC72344.1"/>
    </source>
</evidence>
<dbReference type="GO" id="GO:0004386">
    <property type="term" value="F:helicase activity"/>
    <property type="evidence" value="ECO:0007669"/>
    <property type="project" value="UniProtKB-KW"/>
</dbReference>
<reference evidence="2 3" key="1">
    <citation type="journal article" date="2018" name="Plant J.">
        <title>Genome sequences of Chlorella sorokiniana UTEX 1602 and Micractinium conductrix SAG 241.80: implications to maltose excretion by a green alga.</title>
        <authorList>
            <person name="Arriola M.B."/>
            <person name="Velmurugan N."/>
            <person name="Zhang Y."/>
            <person name="Plunkett M.H."/>
            <person name="Hondzo H."/>
            <person name="Barney B.M."/>
        </authorList>
    </citation>
    <scope>NUCLEOTIDE SEQUENCE [LARGE SCALE GENOMIC DNA]</scope>
    <source>
        <strain evidence="2 3">SAG 241.80</strain>
    </source>
</reference>
<keyword evidence="2" id="KW-0347">Helicase</keyword>
<feature type="signal peptide" evidence="1">
    <location>
        <begin position="1"/>
        <end position="17"/>
    </location>
</feature>
<keyword evidence="3" id="KW-1185">Reference proteome</keyword>
<dbReference type="EMBL" id="LHPF02000011">
    <property type="protein sequence ID" value="PSC72344.1"/>
    <property type="molecule type" value="Genomic_DNA"/>
</dbReference>
<gene>
    <name evidence="2" type="ORF">C2E20_4465</name>
</gene>
<comment type="caution">
    <text evidence="2">The sequence shown here is derived from an EMBL/GenBank/DDBJ whole genome shotgun (WGS) entry which is preliminary data.</text>
</comment>
<proteinExistence type="predicted"/>
<keyword evidence="2" id="KW-0378">Hydrolase</keyword>
<sequence>MKSLLLVAVLCVAAAWAQAPAPAPQPWLDPNLQASWRARGGIPPGRVVMTLFVNTSSPDYAPIEGGETNRTVLDELAQGLTDGTVELGYIDIFDAINYTALAVVARMASDPNQAIVGIFGNSNADTVLEGGIGMEVNDENTIDLTPDELAALVGGGAETGTDAGAAAPVDMAPPATSTALRGCRRVCSRAPPCWPCWLE</sequence>
<keyword evidence="2" id="KW-0547">Nucleotide-binding</keyword>
<protein>
    <submittedName>
        <fullName evidence="2">RNA helicase</fullName>
    </submittedName>
</protein>
<keyword evidence="2" id="KW-0067">ATP-binding</keyword>
<dbReference type="Proteomes" id="UP000239649">
    <property type="component" value="Unassembled WGS sequence"/>
</dbReference>
<name>A0A2P6VE20_9CHLO</name>
<organism evidence="2 3">
    <name type="scientific">Micractinium conductrix</name>
    <dbReference type="NCBI Taxonomy" id="554055"/>
    <lineage>
        <taxon>Eukaryota</taxon>
        <taxon>Viridiplantae</taxon>
        <taxon>Chlorophyta</taxon>
        <taxon>core chlorophytes</taxon>
        <taxon>Trebouxiophyceae</taxon>
        <taxon>Chlorellales</taxon>
        <taxon>Chlorellaceae</taxon>
        <taxon>Chlorella clade</taxon>
        <taxon>Micractinium</taxon>
    </lineage>
</organism>
<accession>A0A2P6VE20</accession>
<dbReference type="AlphaFoldDB" id="A0A2P6VE20"/>
<feature type="chain" id="PRO_5015143570" evidence="1">
    <location>
        <begin position="18"/>
        <end position="199"/>
    </location>
</feature>
<evidence type="ECO:0000313" key="3">
    <source>
        <dbReference type="Proteomes" id="UP000239649"/>
    </source>
</evidence>
<keyword evidence="1" id="KW-0732">Signal</keyword>
<evidence type="ECO:0000256" key="1">
    <source>
        <dbReference type="SAM" id="SignalP"/>
    </source>
</evidence>